<evidence type="ECO:0000259" key="1">
    <source>
        <dbReference type="Pfam" id="PF13333"/>
    </source>
</evidence>
<dbReference type="Pfam" id="PF13333">
    <property type="entry name" value="rve_2"/>
    <property type="match status" value="1"/>
</dbReference>
<evidence type="ECO:0000313" key="3">
    <source>
        <dbReference type="Proteomes" id="UP000272412"/>
    </source>
</evidence>
<name>A0A3N4MSA8_9NEIS</name>
<reference evidence="2 3" key="1">
    <citation type="submission" date="2018-11" db="EMBL/GenBank/DDBJ databases">
        <title>Neisseria weixii sp. nov. isolated from the rectal contents of plateau pika (Ochotona cruzoniae).</title>
        <authorList>
            <person name="Zhang G."/>
        </authorList>
    </citation>
    <scope>NUCLEOTIDE SEQUENCE [LARGE SCALE GENOMIC DNA]</scope>
    <source>
        <strain evidence="2 3">10009</strain>
    </source>
</reference>
<keyword evidence="3" id="KW-1185">Reference proteome</keyword>
<accession>A0A3N4MSA8</accession>
<gene>
    <name evidence="2" type="ORF">EGK74_07680</name>
</gene>
<protein>
    <recommendedName>
        <fullName evidence="1">Integrase catalytic domain-containing protein</fullName>
    </recommendedName>
</protein>
<comment type="caution">
    <text evidence="2">The sequence shown here is derived from an EMBL/GenBank/DDBJ whole genome shotgun (WGS) entry which is preliminary data.</text>
</comment>
<dbReference type="InterPro" id="IPR001584">
    <property type="entry name" value="Integrase_cat-core"/>
</dbReference>
<dbReference type="RefSeq" id="WP_096294610.1">
    <property type="nucleotide sequence ID" value="NZ_CP023429.1"/>
</dbReference>
<dbReference type="KEGG" id="nwx:CGZ65_01950"/>
<dbReference type="Proteomes" id="UP000272412">
    <property type="component" value="Unassembled WGS sequence"/>
</dbReference>
<dbReference type="GO" id="GO:0015074">
    <property type="term" value="P:DNA integration"/>
    <property type="evidence" value="ECO:0007669"/>
    <property type="project" value="InterPro"/>
</dbReference>
<organism evidence="2 3">
    <name type="scientific">Neisseria weixii</name>
    <dbReference type="NCBI Taxonomy" id="1853276"/>
    <lineage>
        <taxon>Bacteria</taxon>
        <taxon>Pseudomonadati</taxon>
        <taxon>Pseudomonadota</taxon>
        <taxon>Betaproteobacteria</taxon>
        <taxon>Neisseriales</taxon>
        <taxon>Neisseriaceae</taxon>
        <taxon>Neisseria</taxon>
    </lineage>
</organism>
<sequence>MRRWSVFFDTLKTESFHQEGTLSVAELTRVIDDYIHYYNHKRISLNLKKLSPAAYRTQLEKAV</sequence>
<dbReference type="EMBL" id="RPFL01000018">
    <property type="protein sequence ID" value="RPD86782.1"/>
    <property type="molecule type" value="Genomic_DNA"/>
</dbReference>
<feature type="domain" description="Integrase catalytic" evidence="1">
    <location>
        <begin position="7"/>
        <end position="58"/>
    </location>
</feature>
<evidence type="ECO:0000313" key="2">
    <source>
        <dbReference type="EMBL" id="RPD86782.1"/>
    </source>
</evidence>
<dbReference type="OrthoDB" id="8613975at2"/>
<proteinExistence type="predicted"/>
<dbReference type="AlphaFoldDB" id="A0A3N4MSA8"/>